<sequence length="121" mass="13923">MVALRLSSPAGQTKPGLLERGYLDEAYNCARRYVNRKYFSVMAHLAELLKSEDFSTISLPRSCIRHVLPQEPDSSRETSRVLRVILDKKLLPMTDIRPGDDFKKATWDIAQWMWAFFTTSA</sequence>
<name>A0A9P6AC53_9AGAM</name>
<comment type="caution">
    <text evidence="1">The sequence shown here is derived from an EMBL/GenBank/DDBJ whole genome shotgun (WGS) entry which is preliminary data.</text>
</comment>
<evidence type="ECO:0000313" key="2">
    <source>
        <dbReference type="Proteomes" id="UP000886523"/>
    </source>
</evidence>
<evidence type="ECO:0000313" key="1">
    <source>
        <dbReference type="EMBL" id="KAF9503253.1"/>
    </source>
</evidence>
<keyword evidence="2" id="KW-1185">Reference proteome</keyword>
<gene>
    <name evidence="1" type="ORF">BS47DRAFT_844256</name>
</gene>
<organism evidence="1 2">
    <name type="scientific">Hydnum rufescens UP504</name>
    <dbReference type="NCBI Taxonomy" id="1448309"/>
    <lineage>
        <taxon>Eukaryota</taxon>
        <taxon>Fungi</taxon>
        <taxon>Dikarya</taxon>
        <taxon>Basidiomycota</taxon>
        <taxon>Agaricomycotina</taxon>
        <taxon>Agaricomycetes</taxon>
        <taxon>Cantharellales</taxon>
        <taxon>Hydnaceae</taxon>
        <taxon>Hydnum</taxon>
    </lineage>
</organism>
<accession>A0A9P6AC53</accession>
<dbReference type="AlphaFoldDB" id="A0A9P6AC53"/>
<dbReference type="Proteomes" id="UP000886523">
    <property type="component" value="Unassembled WGS sequence"/>
</dbReference>
<proteinExistence type="predicted"/>
<reference evidence="1" key="1">
    <citation type="journal article" date="2020" name="Nat. Commun.">
        <title>Large-scale genome sequencing of mycorrhizal fungi provides insights into the early evolution of symbiotic traits.</title>
        <authorList>
            <person name="Miyauchi S."/>
            <person name="Kiss E."/>
            <person name="Kuo A."/>
            <person name="Drula E."/>
            <person name="Kohler A."/>
            <person name="Sanchez-Garcia M."/>
            <person name="Morin E."/>
            <person name="Andreopoulos B."/>
            <person name="Barry K.W."/>
            <person name="Bonito G."/>
            <person name="Buee M."/>
            <person name="Carver A."/>
            <person name="Chen C."/>
            <person name="Cichocki N."/>
            <person name="Clum A."/>
            <person name="Culley D."/>
            <person name="Crous P.W."/>
            <person name="Fauchery L."/>
            <person name="Girlanda M."/>
            <person name="Hayes R.D."/>
            <person name="Keri Z."/>
            <person name="LaButti K."/>
            <person name="Lipzen A."/>
            <person name="Lombard V."/>
            <person name="Magnuson J."/>
            <person name="Maillard F."/>
            <person name="Murat C."/>
            <person name="Nolan M."/>
            <person name="Ohm R.A."/>
            <person name="Pangilinan J."/>
            <person name="Pereira M.F."/>
            <person name="Perotto S."/>
            <person name="Peter M."/>
            <person name="Pfister S."/>
            <person name="Riley R."/>
            <person name="Sitrit Y."/>
            <person name="Stielow J.B."/>
            <person name="Szollosi G."/>
            <person name="Zifcakova L."/>
            <person name="Stursova M."/>
            <person name="Spatafora J.W."/>
            <person name="Tedersoo L."/>
            <person name="Vaario L.M."/>
            <person name="Yamada A."/>
            <person name="Yan M."/>
            <person name="Wang P."/>
            <person name="Xu J."/>
            <person name="Bruns T."/>
            <person name="Baldrian P."/>
            <person name="Vilgalys R."/>
            <person name="Dunand C."/>
            <person name="Henrissat B."/>
            <person name="Grigoriev I.V."/>
            <person name="Hibbett D."/>
            <person name="Nagy L.G."/>
            <person name="Martin F.M."/>
        </authorList>
    </citation>
    <scope>NUCLEOTIDE SEQUENCE</scope>
    <source>
        <strain evidence="1">UP504</strain>
    </source>
</reference>
<dbReference type="EMBL" id="MU129401">
    <property type="protein sequence ID" value="KAF9503253.1"/>
    <property type="molecule type" value="Genomic_DNA"/>
</dbReference>
<dbReference type="OrthoDB" id="5569250at2759"/>
<protein>
    <submittedName>
        <fullName evidence="1">Uncharacterized protein</fullName>
    </submittedName>
</protein>